<comment type="cofactor">
    <cofactor evidence="3">
        <name>[2Fe-2S] cluster</name>
        <dbReference type="ChEBI" id="CHEBI:190135"/>
    </cofactor>
</comment>
<dbReference type="Pfam" id="PF00111">
    <property type="entry name" value="Fer2"/>
    <property type="match status" value="1"/>
</dbReference>
<dbReference type="Pfam" id="PF00970">
    <property type="entry name" value="FAD_binding_6"/>
    <property type="match status" value="1"/>
</dbReference>
<dbReference type="PROSITE" id="PS00197">
    <property type="entry name" value="2FE2S_FER_1"/>
    <property type="match status" value="1"/>
</dbReference>
<dbReference type="Pfam" id="PF00175">
    <property type="entry name" value="NAD_binding_1"/>
    <property type="match status" value="1"/>
</dbReference>
<dbReference type="Proteomes" id="UP000510822">
    <property type="component" value="Chromosome"/>
</dbReference>
<dbReference type="InterPro" id="IPR012675">
    <property type="entry name" value="Beta-grasp_dom_sf"/>
</dbReference>
<feature type="domain" description="FAD-binding FR-type" evidence="5">
    <location>
        <begin position="101"/>
        <end position="201"/>
    </location>
</feature>
<dbReference type="Gene3D" id="2.40.30.10">
    <property type="entry name" value="Translation factors"/>
    <property type="match status" value="1"/>
</dbReference>
<dbReference type="InterPro" id="IPR006058">
    <property type="entry name" value="2Fe2S_fd_BS"/>
</dbReference>
<evidence type="ECO:0000256" key="2">
    <source>
        <dbReference type="ARBA" id="ARBA00022714"/>
    </source>
</evidence>
<dbReference type="GO" id="GO:0016491">
    <property type="term" value="F:oxidoreductase activity"/>
    <property type="evidence" value="ECO:0007669"/>
    <property type="project" value="InterPro"/>
</dbReference>
<dbReference type="SUPFAM" id="SSF52343">
    <property type="entry name" value="Ferredoxin reductase-like, C-terminal NADP-linked domain"/>
    <property type="match status" value="1"/>
</dbReference>
<dbReference type="InterPro" id="IPR001433">
    <property type="entry name" value="OxRdtase_FAD/NAD-bd"/>
</dbReference>
<dbReference type="InterPro" id="IPR001041">
    <property type="entry name" value="2Fe-2S_ferredoxin-type"/>
</dbReference>
<evidence type="ECO:0000256" key="1">
    <source>
        <dbReference type="ARBA" id="ARBA00001974"/>
    </source>
</evidence>
<comment type="cofactor">
    <cofactor evidence="1">
        <name>FAD</name>
        <dbReference type="ChEBI" id="CHEBI:57692"/>
    </cofactor>
</comment>
<dbReference type="InterPro" id="IPR017938">
    <property type="entry name" value="Riboflavin_synthase-like_b-brl"/>
</dbReference>
<dbReference type="KEGG" id="cfon:HZU75_14475"/>
<evidence type="ECO:0000313" key="7">
    <source>
        <dbReference type="Proteomes" id="UP000510822"/>
    </source>
</evidence>
<dbReference type="GO" id="GO:0051537">
    <property type="term" value="F:2 iron, 2 sulfur cluster binding"/>
    <property type="evidence" value="ECO:0007669"/>
    <property type="project" value="UniProtKB-KW"/>
</dbReference>
<protein>
    <submittedName>
        <fullName evidence="6">CDP-6-deoxy-delta-3,4-glucoseen reductase</fullName>
    </submittedName>
</protein>
<evidence type="ECO:0000256" key="3">
    <source>
        <dbReference type="ARBA" id="ARBA00034078"/>
    </source>
</evidence>
<dbReference type="PANTHER" id="PTHR47354">
    <property type="entry name" value="NADH OXIDOREDUCTASE HCR"/>
    <property type="match status" value="1"/>
</dbReference>
<keyword evidence="2" id="KW-0411">Iron-sulfur</keyword>
<dbReference type="Gene3D" id="3.40.50.80">
    <property type="entry name" value="Nucleotide-binding domain of ferredoxin-NADP reductase (FNR) module"/>
    <property type="match status" value="1"/>
</dbReference>
<dbReference type="PRINTS" id="PR00371">
    <property type="entry name" value="FPNCR"/>
</dbReference>
<dbReference type="CDD" id="cd06189">
    <property type="entry name" value="flavin_oxioreductase"/>
    <property type="match status" value="1"/>
</dbReference>
<dbReference type="InterPro" id="IPR017927">
    <property type="entry name" value="FAD-bd_FR_type"/>
</dbReference>
<reference evidence="6 7" key="1">
    <citation type="journal article" date="2016" name="Int. J. Syst. Evol. Microbiol.">
        <title>Chitinibacter fontanus sp. nov., isolated from a spring.</title>
        <authorList>
            <person name="Sheu S.Y."/>
            <person name="Li Y.S."/>
            <person name="Young C.C."/>
            <person name="Chen W.M."/>
        </authorList>
    </citation>
    <scope>NUCLEOTIDE SEQUENCE [LARGE SCALE GENOMIC DNA]</scope>
    <source>
        <strain evidence="6 7">STM-7</strain>
    </source>
</reference>
<dbReference type="PROSITE" id="PS51384">
    <property type="entry name" value="FAD_FR"/>
    <property type="match status" value="1"/>
</dbReference>
<keyword evidence="2" id="KW-0408">Iron</keyword>
<accession>A0A7D5VBB6</accession>
<keyword evidence="2" id="KW-0479">Metal-binding</keyword>
<evidence type="ECO:0000259" key="4">
    <source>
        <dbReference type="PROSITE" id="PS51085"/>
    </source>
</evidence>
<dbReference type="EMBL" id="CP058952">
    <property type="protein sequence ID" value="QLI82636.1"/>
    <property type="molecule type" value="Genomic_DNA"/>
</dbReference>
<feature type="domain" description="2Fe-2S ferredoxin-type" evidence="4">
    <location>
        <begin position="3"/>
        <end position="94"/>
    </location>
</feature>
<organism evidence="6 7">
    <name type="scientific">Chitinibacter fontanus</name>
    <dbReference type="NCBI Taxonomy" id="1737446"/>
    <lineage>
        <taxon>Bacteria</taxon>
        <taxon>Pseudomonadati</taxon>
        <taxon>Pseudomonadota</taxon>
        <taxon>Betaproteobacteria</taxon>
        <taxon>Neisseriales</taxon>
        <taxon>Chitinibacteraceae</taxon>
        <taxon>Chitinibacter</taxon>
    </lineage>
</organism>
<dbReference type="AlphaFoldDB" id="A0A7D5VBB6"/>
<dbReference type="RefSeq" id="WP_180306712.1">
    <property type="nucleotide sequence ID" value="NZ_CP058952.1"/>
</dbReference>
<evidence type="ECO:0000259" key="5">
    <source>
        <dbReference type="PROSITE" id="PS51384"/>
    </source>
</evidence>
<keyword evidence="2" id="KW-0001">2Fe-2S</keyword>
<dbReference type="InterPro" id="IPR039261">
    <property type="entry name" value="FNR_nucleotide-bd"/>
</dbReference>
<dbReference type="CDD" id="cd00207">
    <property type="entry name" value="fer2"/>
    <property type="match status" value="1"/>
</dbReference>
<evidence type="ECO:0000313" key="6">
    <source>
        <dbReference type="EMBL" id="QLI82636.1"/>
    </source>
</evidence>
<dbReference type="Gene3D" id="3.10.20.30">
    <property type="match status" value="1"/>
</dbReference>
<name>A0A7D5VBB6_9NEIS</name>
<sequence length="340" mass="37674">MSKQLIIEPSGQQLSVFDGETLLDAAMREGFNMPYGCKNGSCGACKGKVLSGEVAHGDHSPTVLTSEEIEKGMSLFCCATPVSDSVSIECREVAATKDIQIKTLPTRIEKIDKVSRDVAVLTLKLPSTERLQFLAGQYIDIHTKTGNKRSFSIANAPHQEGYLELHIRHVPGGEFSGYVWETMKEREIFRFTGPLGSFFLREDSDKPIIFIATGTGFAPIKGIIEHALHHNTQREMVLYWGCRSLDDLYMPAVPSQWQQQYPNFTFIPVLSEPKPQHQWQGRTGLVHEAVLADFANLAHYQVYACGAPVMVEAAVKGCIAQGLPAEEFYSDAFFSSHATK</sequence>
<dbReference type="InterPro" id="IPR008333">
    <property type="entry name" value="Cbr1-like_FAD-bd_dom"/>
</dbReference>
<dbReference type="InterPro" id="IPR001709">
    <property type="entry name" value="Flavoprot_Pyr_Nucl_cyt_Rdtase"/>
</dbReference>
<dbReference type="PROSITE" id="PS51085">
    <property type="entry name" value="2FE2S_FER_2"/>
    <property type="match status" value="1"/>
</dbReference>
<dbReference type="SUPFAM" id="SSF54292">
    <property type="entry name" value="2Fe-2S ferredoxin-like"/>
    <property type="match status" value="1"/>
</dbReference>
<dbReference type="SUPFAM" id="SSF63380">
    <property type="entry name" value="Riboflavin synthase domain-like"/>
    <property type="match status" value="1"/>
</dbReference>
<dbReference type="InterPro" id="IPR036010">
    <property type="entry name" value="2Fe-2S_ferredoxin-like_sf"/>
</dbReference>
<dbReference type="PANTHER" id="PTHR47354:SF5">
    <property type="entry name" value="PROTEIN RFBI"/>
    <property type="match status" value="1"/>
</dbReference>
<proteinExistence type="predicted"/>
<gene>
    <name evidence="6" type="ORF">HZU75_14475</name>
</gene>
<dbReference type="InterPro" id="IPR050415">
    <property type="entry name" value="MRET"/>
</dbReference>
<dbReference type="PRINTS" id="PR00410">
    <property type="entry name" value="PHEHYDRXLASE"/>
</dbReference>
<keyword evidence="7" id="KW-1185">Reference proteome</keyword>